<proteinExistence type="predicted"/>
<evidence type="ECO:0000256" key="1">
    <source>
        <dbReference type="SAM" id="SignalP"/>
    </source>
</evidence>
<sequence>MKRIATVMTALILATGAAQAASYNTGNPDADMPTAPVVAANTVTVKASDVMTAKERERAHVAADADLTVSDFSAPGPRSTYVR</sequence>
<comment type="caution">
    <text evidence="2">The sequence shown here is derived from an EMBL/GenBank/DDBJ whole genome shotgun (WGS) entry which is preliminary data.</text>
</comment>
<reference evidence="2 3" key="1">
    <citation type="submission" date="2021-01" db="EMBL/GenBank/DDBJ databases">
        <title>011410 draft genome.</title>
        <authorList>
            <person name="Lang L."/>
        </authorList>
    </citation>
    <scope>NUCLEOTIDE SEQUENCE [LARGE SCALE GENOMIC DNA]</scope>
    <source>
        <strain evidence="2 3">KCTC 42845</strain>
    </source>
</reference>
<evidence type="ECO:0000313" key="2">
    <source>
        <dbReference type="EMBL" id="MBL3673516.1"/>
    </source>
</evidence>
<keyword evidence="1" id="KW-0732">Signal</keyword>
<dbReference type="RefSeq" id="WP_167622453.1">
    <property type="nucleotide sequence ID" value="NZ_BNCL01000005.1"/>
</dbReference>
<name>A0ABS1S487_9RHOB</name>
<dbReference type="EMBL" id="JAESHT010000005">
    <property type="protein sequence ID" value="MBL3673516.1"/>
    <property type="molecule type" value="Genomic_DNA"/>
</dbReference>
<feature type="signal peptide" evidence="1">
    <location>
        <begin position="1"/>
        <end position="20"/>
    </location>
</feature>
<organism evidence="2 3">
    <name type="scientific">Paracoccus aerius</name>
    <dbReference type="NCBI Taxonomy" id="1915382"/>
    <lineage>
        <taxon>Bacteria</taxon>
        <taxon>Pseudomonadati</taxon>
        <taxon>Pseudomonadota</taxon>
        <taxon>Alphaproteobacteria</taxon>
        <taxon>Rhodobacterales</taxon>
        <taxon>Paracoccaceae</taxon>
        <taxon>Paracoccus</taxon>
    </lineage>
</organism>
<feature type="chain" id="PRO_5047093076" description="DUF4148 domain-containing protein" evidence="1">
    <location>
        <begin position="21"/>
        <end position="83"/>
    </location>
</feature>
<protein>
    <recommendedName>
        <fullName evidence="4">DUF4148 domain-containing protein</fullName>
    </recommendedName>
</protein>
<dbReference type="Proteomes" id="UP000644749">
    <property type="component" value="Unassembled WGS sequence"/>
</dbReference>
<keyword evidence="3" id="KW-1185">Reference proteome</keyword>
<evidence type="ECO:0000313" key="3">
    <source>
        <dbReference type="Proteomes" id="UP000644749"/>
    </source>
</evidence>
<gene>
    <name evidence="2" type="ORF">JL111_08445</name>
</gene>
<evidence type="ECO:0008006" key="4">
    <source>
        <dbReference type="Google" id="ProtNLM"/>
    </source>
</evidence>
<accession>A0ABS1S487</accession>